<dbReference type="AlphaFoldDB" id="A0A1K2A291"/>
<keyword evidence="3" id="KW-1185">Reference proteome</keyword>
<dbReference type="OrthoDB" id="3725402at2"/>
<dbReference type="RefSeq" id="WP_072327254.1">
    <property type="nucleotide sequence ID" value="NZ_FPJW01000016.1"/>
</dbReference>
<dbReference type="EMBL" id="FPJW01000016">
    <property type="protein sequence ID" value="SFX80602.1"/>
    <property type="molecule type" value="Genomic_DNA"/>
</dbReference>
<name>A0A1K2A291_9GAMM</name>
<dbReference type="Pfam" id="PF13835">
    <property type="entry name" value="DUF4194"/>
    <property type="match status" value="1"/>
</dbReference>
<dbReference type="Proteomes" id="UP000182350">
    <property type="component" value="Unassembled WGS sequence"/>
</dbReference>
<evidence type="ECO:0008006" key="4">
    <source>
        <dbReference type="Google" id="ProtNLM"/>
    </source>
</evidence>
<gene>
    <name evidence="2" type="ORF">SAMN02745752_02939</name>
</gene>
<dbReference type="InterPro" id="IPR025449">
    <property type="entry name" value="JetB"/>
</dbReference>
<evidence type="ECO:0000256" key="1">
    <source>
        <dbReference type="SAM" id="MobiDB-lite"/>
    </source>
</evidence>
<dbReference type="STRING" id="1122209.SAMN02745752_02939"/>
<accession>A0A1K2A291</accession>
<feature type="region of interest" description="Disordered" evidence="1">
    <location>
        <begin position="1"/>
        <end position="23"/>
    </location>
</feature>
<reference evidence="2 3" key="1">
    <citation type="submission" date="2016-11" db="EMBL/GenBank/DDBJ databases">
        <authorList>
            <person name="Jaros S."/>
            <person name="Januszkiewicz K."/>
            <person name="Wedrychowicz H."/>
        </authorList>
    </citation>
    <scope>NUCLEOTIDE SEQUENCE [LARGE SCALE GENOMIC DNA]</scope>
    <source>
        <strain evidence="2 3">DSM 21637</strain>
    </source>
</reference>
<evidence type="ECO:0000313" key="2">
    <source>
        <dbReference type="EMBL" id="SFX80602.1"/>
    </source>
</evidence>
<sequence>MNWSENDETAMPAEAQAPDPAQESAAHLFMGDSGELALDTRRALVQLLAGPSLDGRRHPKLWPILVRDEAVIRRRLAELFLELVIDRDVQVAFTRQADTGDLEVPLLLRRAQLTFIDSILLLHLRQRLTQADSQGDRAVVSTDEITEFLSLYERAANTDRAGFVKRVHASIEKIKKHSILQKIRSSEDRFEISPTLKLLFSAEEIQALTHLYQRMAAGETPAQLVQTDADEEADQ</sequence>
<protein>
    <recommendedName>
        <fullName evidence="4">DUF4194 domain-containing protein</fullName>
    </recommendedName>
</protein>
<feature type="compositionally biased region" description="Low complexity" evidence="1">
    <location>
        <begin position="10"/>
        <end position="23"/>
    </location>
</feature>
<proteinExistence type="predicted"/>
<organism evidence="2 3">
    <name type="scientific">Marinospirillum alkaliphilum DSM 21637</name>
    <dbReference type="NCBI Taxonomy" id="1122209"/>
    <lineage>
        <taxon>Bacteria</taxon>
        <taxon>Pseudomonadati</taxon>
        <taxon>Pseudomonadota</taxon>
        <taxon>Gammaproteobacteria</taxon>
        <taxon>Oceanospirillales</taxon>
        <taxon>Oceanospirillaceae</taxon>
        <taxon>Marinospirillum</taxon>
    </lineage>
</organism>
<evidence type="ECO:0000313" key="3">
    <source>
        <dbReference type="Proteomes" id="UP000182350"/>
    </source>
</evidence>